<dbReference type="Pfam" id="PF12755">
    <property type="entry name" value="Vac14_Fab1_bd"/>
    <property type="match status" value="1"/>
</dbReference>
<keyword evidence="5" id="KW-0597">Phosphoprotein</keyword>
<dbReference type="GO" id="GO:0006661">
    <property type="term" value="P:phosphatidylinositol biosynthetic process"/>
    <property type="evidence" value="ECO:0007669"/>
    <property type="project" value="InterPro"/>
</dbReference>
<evidence type="ECO:0000256" key="1">
    <source>
        <dbReference type="ARBA" id="ARBA00004123"/>
    </source>
</evidence>
<dbReference type="SUPFAM" id="SSF52540">
    <property type="entry name" value="P-loop containing nucleoside triphosphate hydrolases"/>
    <property type="match status" value="2"/>
</dbReference>
<dbReference type="FunFam" id="3.40.50.300:FF:000332">
    <property type="entry name" value="DNA repair and recombination protein RAD54-like"/>
    <property type="match status" value="1"/>
</dbReference>
<evidence type="ECO:0000256" key="7">
    <source>
        <dbReference type="ARBA" id="ARBA00022741"/>
    </source>
</evidence>
<evidence type="ECO:0000256" key="11">
    <source>
        <dbReference type="ARBA" id="ARBA00023136"/>
    </source>
</evidence>
<evidence type="ECO:0000313" key="18">
    <source>
        <dbReference type="Proteomes" id="UP000234275"/>
    </source>
</evidence>
<evidence type="ECO:0000256" key="14">
    <source>
        <dbReference type="SAM" id="MobiDB-lite"/>
    </source>
</evidence>
<dbReference type="InterPro" id="IPR016024">
    <property type="entry name" value="ARM-type_fold"/>
</dbReference>
<feature type="region of interest" description="Disordered" evidence="14">
    <location>
        <begin position="1"/>
        <end position="131"/>
    </location>
</feature>
<dbReference type="GO" id="GO:0004386">
    <property type="term" value="F:helicase activity"/>
    <property type="evidence" value="ECO:0007669"/>
    <property type="project" value="UniProtKB-KW"/>
</dbReference>
<evidence type="ECO:0000256" key="9">
    <source>
        <dbReference type="ARBA" id="ARBA00022806"/>
    </source>
</evidence>
<feature type="compositionally biased region" description="Low complexity" evidence="14">
    <location>
        <begin position="1763"/>
        <end position="1772"/>
    </location>
</feature>
<dbReference type="GO" id="GO:0016817">
    <property type="term" value="F:hydrolase activity, acting on acid anhydrides"/>
    <property type="evidence" value="ECO:0007669"/>
    <property type="project" value="InterPro"/>
</dbReference>
<evidence type="ECO:0000313" key="17">
    <source>
        <dbReference type="EMBL" id="PLB50176.1"/>
    </source>
</evidence>
<keyword evidence="18" id="KW-1185">Reference proteome</keyword>
<evidence type="ECO:0000256" key="10">
    <source>
        <dbReference type="ARBA" id="ARBA00022840"/>
    </source>
</evidence>
<protein>
    <submittedName>
        <fullName evidence="17">Uncharacterized protein</fullName>
    </submittedName>
</protein>
<gene>
    <name evidence="17" type="ORF">P170DRAFT_454771</name>
</gene>
<dbReference type="SMART" id="SM00490">
    <property type="entry name" value="HELICc"/>
    <property type="match status" value="1"/>
</dbReference>
<dbReference type="InterPro" id="IPR021133">
    <property type="entry name" value="HEAT_type_2"/>
</dbReference>
<dbReference type="InterPro" id="IPR014001">
    <property type="entry name" value="Helicase_ATP-bd"/>
</dbReference>
<comment type="caution">
    <text evidence="17">The sequence shown here is derived from an EMBL/GenBank/DDBJ whole genome shotgun (WGS) entry which is preliminary data.</text>
</comment>
<dbReference type="GO" id="GO:0010008">
    <property type="term" value="C:endosome membrane"/>
    <property type="evidence" value="ECO:0007669"/>
    <property type="project" value="TreeGrafter"/>
</dbReference>
<keyword evidence="7" id="KW-0547">Nucleotide-binding</keyword>
<feature type="compositionally biased region" description="Gly residues" evidence="14">
    <location>
        <begin position="1745"/>
        <end position="1762"/>
    </location>
</feature>
<evidence type="ECO:0000256" key="6">
    <source>
        <dbReference type="ARBA" id="ARBA00022737"/>
    </source>
</evidence>
<dbReference type="InterPro" id="IPR000330">
    <property type="entry name" value="SNF2_N"/>
</dbReference>
<evidence type="ECO:0000256" key="2">
    <source>
        <dbReference type="ARBA" id="ARBA00004308"/>
    </source>
</evidence>
<dbReference type="Pfam" id="PF00176">
    <property type="entry name" value="SNF2-rel_dom"/>
    <property type="match status" value="1"/>
</dbReference>
<evidence type="ECO:0000256" key="3">
    <source>
        <dbReference type="ARBA" id="ARBA00007025"/>
    </source>
</evidence>
<evidence type="ECO:0000256" key="8">
    <source>
        <dbReference type="ARBA" id="ARBA00022801"/>
    </source>
</evidence>
<dbReference type="InterPro" id="IPR013967">
    <property type="entry name" value="Rad54_N"/>
</dbReference>
<feature type="compositionally biased region" description="Polar residues" evidence="14">
    <location>
        <begin position="16"/>
        <end position="25"/>
    </location>
</feature>
<feature type="region of interest" description="Disordered" evidence="14">
    <location>
        <begin position="1695"/>
        <end position="1808"/>
    </location>
</feature>
<keyword evidence="6" id="KW-0677">Repeat</keyword>
<feature type="region of interest" description="Disordered" evidence="14">
    <location>
        <begin position="1652"/>
        <end position="1675"/>
    </location>
</feature>
<dbReference type="SUPFAM" id="SSF48371">
    <property type="entry name" value="ARM repeat"/>
    <property type="match status" value="1"/>
</dbReference>
<feature type="compositionally biased region" description="Low complexity" evidence="14">
    <location>
        <begin position="1349"/>
        <end position="1358"/>
    </location>
</feature>
<feature type="compositionally biased region" description="Polar residues" evidence="14">
    <location>
        <begin position="1321"/>
        <end position="1348"/>
    </location>
</feature>
<dbReference type="EMBL" id="MSFO01000003">
    <property type="protein sequence ID" value="PLB50176.1"/>
    <property type="molecule type" value="Genomic_DNA"/>
</dbReference>
<organism evidence="17 18">
    <name type="scientific">Aspergillus steynii IBT 23096</name>
    <dbReference type="NCBI Taxonomy" id="1392250"/>
    <lineage>
        <taxon>Eukaryota</taxon>
        <taxon>Fungi</taxon>
        <taxon>Dikarya</taxon>
        <taxon>Ascomycota</taxon>
        <taxon>Pezizomycotina</taxon>
        <taxon>Eurotiomycetes</taxon>
        <taxon>Eurotiomycetidae</taxon>
        <taxon>Eurotiales</taxon>
        <taxon>Aspergillaceae</taxon>
        <taxon>Aspergillus</taxon>
        <taxon>Aspergillus subgen. Circumdati</taxon>
    </lineage>
</organism>
<feature type="domain" description="Helicase C-terminal" evidence="16">
    <location>
        <begin position="621"/>
        <end position="774"/>
    </location>
</feature>
<feature type="region of interest" description="Disordered" evidence="14">
    <location>
        <begin position="212"/>
        <end position="237"/>
    </location>
</feature>
<evidence type="ECO:0000256" key="4">
    <source>
        <dbReference type="ARBA" id="ARBA00010225"/>
    </source>
</evidence>
<keyword evidence="12" id="KW-0539">Nucleus</keyword>
<keyword evidence="11" id="KW-0472">Membrane</keyword>
<dbReference type="Gene3D" id="1.25.10.10">
    <property type="entry name" value="Leucine-rich Repeat Variant"/>
    <property type="match status" value="2"/>
</dbReference>
<feature type="compositionally biased region" description="Low complexity" evidence="14">
    <location>
        <begin position="1653"/>
        <end position="1667"/>
    </location>
</feature>
<dbReference type="InterPro" id="IPR027417">
    <property type="entry name" value="P-loop_NTPase"/>
</dbReference>
<evidence type="ECO:0000256" key="12">
    <source>
        <dbReference type="ARBA" id="ARBA00023242"/>
    </source>
</evidence>
<dbReference type="FunFam" id="3.40.50.10810:FF:000010">
    <property type="entry name" value="DNA repair and recombination protein RAD54-like"/>
    <property type="match status" value="1"/>
</dbReference>
<dbReference type="Pfam" id="PF00271">
    <property type="entry name" value="Helicase_C"/>
    <property type="match status" value="1"/>
</dbReference>
<dbReference type="InterPro" id="IPR011989">
    <property type="entry name" value="ARM-like"/>
</dbReference>
<sequence length="1808" mass="201101">MACLKSNLDEIERISNDNTDGTAKVTSPEIRRHGPEFPRETADTSPSFLRSLPPKFSALGEAGRRGNPTQVTCPRDTLSNTPVSIDRLAKPFKCPGSATPTRTSEKPSRKRRKVNYAGADGSVQDDSSKPYTNEDRLALATRDVNRFPVFKAKDKETVFRQNFKIPLINKSAGNYDSARPAPTLGMRQGATFVVKPLHDPSGEFAIVLYDPTVDDTDRPAEPKKAEETQPEDKPKLDEPLVHKSLADILGLKKDVEERPKVPVVIDPRLAKVLRPHQIEGFLYRCTTGMVDPNAHGCIMADGMGLGKTLQCISLMWTLLKQSPEAGKTLIQKCIIACPSSLVGNWANELGKWLGKDATTPFAIDGKASKAELTSQIKQWAIASGRSVVRPVLIVSYETLRLYVDTLRDSPIGLLLCDEGHRLKNKDSLTWTALNSLNVQRRVILSGTPIQNDLSEYFALLNFANPDLLGSQNEFRKKFELPILKGRDAAGTEEDRKKGDERLVELSGIVNKFIIRRTNDILSKYLPIKYEHVVFCNMSQFQLDLYNHFIQSPEIRSLLRGKGSQPLKAIGLLKKLCNHPDLLNLSNDLPGCEFAFPDDYVPPDGRGRDRDIKSWYSGKMMVLDRMLARIRQDTNDKIVLISNYTQTLDLFEKLCRSRGYGSLRLDGTMNVNKRQKLVDKFNNPNGEEFVFLLSSKAGGCGLNLIGANRLVLFDPDWNPAADQQALARVWRDGQKKDCFVYRFIATGSIEEKIFQRQSHKQSLSSCVVDSAEDVERHFSIESLRELFQFKPETRSDTHDTFKCKRCKPDGSQFIKAPAMLYGDTSSWNHFVNDGEKGHFSKIQDLLMRQESGERDVSAVFHYDEATSSTHRPIRTALSHHEHYYLAEAQCSLEKVVRDAVFRGEHEEIQKIVDQLCHDYAYAVHQPHARNGGLIGLAAASIALGSEGVAPYLKEIVPPVLACFSDQDARVRYYACESMYNIAKVAKGEVLLFFNEIFDALCKLASDSELSVKNGAELLDRLVKDIVSESAASYVSILQLSEKQNFDSDSVEDVDLPTAFSLPKFIPLLKERIFVISAFTRMFLVSWLTLLDTIPDLELVSYLPEFLGGLIKFLGDTNRDVNVATQALLDRFLSEIKRIARLKKGIEESRKGQGSDNRQSATSDSASTTTTTTQTVALEPEINENAVEDSESESAIDEEGLQVDGDWIPGQDVQIDHARILEILVGFVNTSFDEEMQLTALRWIDNFFEISPEDILPFVPRLLTQVLPAMSSGSDQVRQAANRVNTSLLEYIVTLSEDTSDEPQQSSLKALPTSKEFVERRASTPSSKLTDTSPAESRKQSIQPESSTEQTPRSSVVSTPAPVPPADLDYAAAVNSLTLQFLNENEATRVAALSWLIMLHRKAPKKVVAFNDGTFPALLKTLSDPAEAVVTKDLQLLSQISRNSDDSYFKSFMVNLLQLFSTDRGLLEVRGNLIIRQLCMNLSPERIYRTLADCLEKEEDIEFASIMVQNLNNNLITAPELSDLRKRLRNLDSREGQMFFVALFRSWCHNAVSTFSLCLLAQAYEQAYNLLQVFAELEMTVNMLIQIDKLVQLLESPVFTYLRLQLLEPEKYPYLYKCLYGVLMLLPQSSAFAALKNRLNSVSNIGLLHTGPRLTSMTSSTSSSTSSASYERPTGRLKREDSSIRWVELLDKFKSVQEKARRSQRASQRPYDLDGGPSGFGNPSLAAALNDPAQRHREKTLPDAPRGGPGGAVGAGASGEGGRGSANAGGSEAAQKGTPGGGSILGGSHRHKSSLPNLGRLGIGGKKFRR</sequence>
<keyword evidence="10" id="KW-0067">ATP-binding</keyword>
<dbReference type="GO" id="GO:0070772">
    <property type="term" value="C:PAS complex"/>
    <property type="evidence" value="ECO:0007669"/>
    <property type="project" value="InterPro"/>
</dbReference>
<feature type="compositionally biased region" description="Basic and acidic residues" evidence="14">
    <location>
        <begin position="29"/>
        <end position="42"/>
    </location>
</feature>
<dbReference type="Proteomes" id="UP000234275">
    <property type="component" value="Unassembled WGS sequence"/>
</dbReference>
<keyword evidence="9" id="KW-0347">Helicase</keyword>
<evidence type="ECO:0000256" key="5">
    <source>
        <dbReference type="ARBA" id="ARBA00022553"/>
    </source>
</evidence>
<dbReference type="PROSITE" id="PS51194">
    <property type="entry name" value="HELICASE_CTER"/>
    <property type="match status" value="1"/>
</dbReference>
<dbReference type="Pfam" id="PF08658">
    <property type="entry name" value="Rad54_N"/>
    <property type="match status" value="1"/>
</dbReference>
<proteinExistence type="inferred from homology"/>
<dbReference type="Pfam" id="PF11916">
    <property type="entry name" value="Vac14_Fig4_bd"/>
    <property type="match status" value="1"/>
</dbReference>
<dbReference type="Gene3D" id="1.20.120.850">
    <property type="entry name" value="SWI2/SNF2 ATPases, N-terminal domain"/>
    <property type="match status" value="1"/>
</dbReference>
<dbReference type="Gene3D" id="3.40.50.300">
    <property type="entry name" value="P-loop containing nucleotide triphosphate hydrolases"/>
    <property type="match status" value="1"/>
</dbReference>
<dbReference type="InterPro" id="IPR049730">
    <property type="entry name" value="SNF2/RAD54-like_C"/>
</dbReference>
<keyword evidence="8" id="KW-0378">Hydrolase</keyword>
<reference evidence="17 18" key="1">
    <citation type="submission" date="2016-12" db="EMBL/GenBank/DDBJ databases">
        <title>The genomes of Aspergillus section Nigri reveals drivers in fungal speciation.</title>
        <authorList>
            <consortium name="DOE Joint Genome Institute"/>
            <person name="Vesth T.C."/>
            <person name="Nybo J."/>
            <person name="Theobald S."/>
            <person name="Brandl J."/>
            <person name="Frisvad J.C."/>
            <person name="Nielsen K.F."/>
            <person name="Lyhne E.K."/>
            <person name="Kogle M.E."/>
            <person name="Kuo A."/>
            <person name="Riley R."/>
            <person name="Clum A."/>
            <person name="Nolan M."/>
            <person name="Lipzen A."/>
            <person name="Salamov A."/>
            <person name="Henrissat B."/>
            <person name="Wiebenga A."/>
            <person name="De Vries R.P."/>
            <person name="Grigoriev I.V."/>
            <person name="Mortensen U.H."/>
            <person name="Andersen M.R."/>
            <person name="Baker S.E."/>
        </authorList>
    </citation>
    <scope>NUCLEOTIDE SEQUENCE [LARGE SCALE GENOMIC DNA]</scope>
    <source>
        <strain evidence="17 18">IBT 23096</strain>
    </source>
</reference>
<dbReference type="VEuPathDB" id="FungiDB:P170DRAFT_454771"/>
<evidence type="ECO:0000259" key="15">
    <source>
        <dbReference type="PROSITE" id="PS51192"/>
    </source>
</evidence>
<comment type="similarity">
    <text evidence="4">Belongs to the VAC14 family.</text>
</comment>
<name>A0A2I2GBC1_9EURO</name>
<comment type="similarity">
    <text evidence="3">Belongs to the SNF2/RAD54 helicase family.</text>
</comment>
<dbReference type="InterPro" id="IPR026825">
    <property type="entry name" value="Vac14"/>
</dbReference>
<dbReference type="RefSeq" id="XP_024705478.1">
    <property type="nucleotide sequence ID" value="XM_024851473.1"/>
</dbReference>
<dbReference type="PROSITE" id="PS51192">
    <property type="entry name" value="HELICASE_ATP_BIND_1"/>
    <property type="match status" value="1"/>
</dbReference>
<feature type="compositionally biased region" description="Polar residues" evidence="14">
    <location>
        <begin position="67"/>
        <end position="83"/>
    </location>
</feature>
<dbReference type="PANTHER" id="PTHR16023">
    <property type="entry name" value="TAX1 BINDING PROTEIN-RELATED"/>
    <property type="match status" value="1"/>
</dbReference>
<accession>A0A2I2GBC1</accession>
<evidence type="ECO:0000259" key="16">
    <source>
        <dbReference type="PROSITE" id="PS51194"/>
    </source>
</evidence>
<feature type="compositionally biased region" description="Low complexity" evidence="14">
    <location>
        <begin position="1157"/>
        <end position="1173"/>
    </location>
</feature>
<dbReference type="SMART" id="SM00487">
    <property type="entry name" value="DEXDc"/>
    <property type="match status" value="1"/>
</dbReference>
<feature type="region of interest" description="Disordered" evidence="14">
    <location>
        <begin position="1145"/>
        <end position="1194"/>
    </location>
</feature>
<feature type="domain" description="Helicase ATP-binding" evidence="15">
    <location>
        <begin position="288"/>
        <end position="466"/>
    </location>
</feature>
<feature type="region of interest" description="Disordered" evidence="14">
    <location>
        <begin position="1298"/>
        <end position="1360"/>
    </location>
</feature>
<dbReference type="GO" id="GO:0005524">
    <property type="term" value="F:ATP binding"/>
    <property type="evidence" value="ECO:0007669"/>
    <property type="project" value="UniProtKB-KW"/>
</dbReference>
<feature type="compositionally biased region" description="Acidic residues" evidence="14">
    <location>
        <begin position="1184"/>
        <end position="1194"/>
    </location>
</feature>
<dbReference type="STRING" id="1392250.A0A2I2GBC1"/>
<dbReference type="Gene3D" id="3.40.50.10810">
    <property type="entry name" value="Tandem AAA-ATPase domain"/>
    <property type="match status" value="1"/>
</dbReference>
<dbReference type="InterPro" id="IPR021841">
    <property type="entry name" value="VAC14_Fig4p-bd"/>
</dbReference>
<dbReference type="CDD" id="cd18793">
    <property type="entry name" value="SF2_C_SNF"/>
    <property type="match status" value="1"/>
</dbReference>
<dbReference type="GO" id="GO:0000329">
    <property type="term" value="C:fungal-type vacuole membrane"/>
    <property type="evidence" value="ECO:0007669"/>
    <property type="project" value="TreeGrafter"/>
</dbReference>
<comment type="subcellular location">
    <subcellularLocation>
        <location evidence="2">Endomembrane system</location>
    </subcellularLocation>
    <subcellularLocation>
        <location evidence="1">Nucleus</location>
    </subcellularLocation>
</comment>
<dbReference type="PROSITE" id="PS50077">
    <property type="entry name" value="HEAT_REPEAT"/>
    <property type="match status" value="1"/>
</dbReference>
<dbReference type="GeneID" id="36559172"/>
<dbReference type="GO" id="GO:0005634">
    <property type="term" value="C:nucleus"/>
    <property type="evidence" value="ECO:0007669"/>
    <property type="project" value="UniProtKB-SubCell"/>
</dbReference>
<dbReference type="PANTHER" id="PTHR16023:SF0">
    <property type="entry name" value="PROTEIN VAC14 HOMOLOG"/>
    <property type="match status" value="1"/>
</dbReference>
<dbReference type="OrthoDB" id="413460at2759"/>
<dbReference type="InterPro" id="IPR001650">
    <property type="entry name" value="Helicase_C-like"/>
</dbReference>
<dbReference type="InterPro" id="IPR038718">
    <property type="entry name" value="SNF2-like_sf"/>
</dbReference>
<feature type="compositionally biased region" description="Gly residues" evidence="14">
    <location>
        <begin position="1799"/>
        <end position="1808"/>
    </location>
</feature>
<feature type="repeat" description="HEAT" evidence="13">
    <location>
        <begin position="954"/>
        <end position="989"/>
    </location>
</feature>
<feature type="compositionally biased region" description="Basic and acidic residues" evidence="14">
    <location>
        <begin position="215"/>
        <end position="237"/>
    </location>
</feature>
<evidence type="ECO:0000256" key="13">
    <source>
        <dbReference type="PROSITE-ProRule" id="PRU00103"/>
    </source>
</evidence>